<proteinExistence type="predicted"/>
<accession>A0A974PKM2</accession>
<dbReference type="KEGG" id="xdi:EZH22_18465"/>
<evidence type="ECO:0000313" key="1">
    <source>
        <dbReference type="EMBL" id="QRG05103.1"/>
    </source>
</evidence>
<protein>
    <submittedName>
        <fullName evidence="1">DUF3253 domain-containing protein</fullName>
    </submittedName>
</protein>
<dbReference type="SUPFAM" id="SSF46785">
    <property type="entry name" value="Winged helix' DNA-binding domain"/>
    <property type="match status" value="1"/>
</dbReference>
<dbReference type="Pfam" id="PF11625">
    <property type="entry name" value="DUF3253"/>
    <property type="match status" value="1"/>
</dbReference>
<dbReference type="AlphaFoldDB" id="A0A974PKM2"/>
<dbReference type="InterPro" id="IPR036388">
    <property type="entry name" value="WH-like_DNA-bd_sf"/>
</dbReference>
<dbReference type="RefSeq" id="WP_203191969.1">
    <property type="nucleotide sequence ID" value="NZ_CP063362.1"/>
</dbReference>
<dbReference type="InterPro" id="IPR036390">
    <property type="entry name" value="WH_DNA-bd_sf"/>
</dbReference>
<evidence type="ECO:0000313" key="2">
    <source>
        <dbReference type="Proteomes" id="UP000596427"/>
    </source>
</evidence>
<dbReference type="Gene3D" id="1.10.10.10">
    <property type="entry name" value="Winged helix-like DNA-binding domain superfamily/Winged helix DNA-binding domain"/>
    <property type="match status" value="1"/>
</dbReference>
<dbReference type="InterPro" id="IPR021660">
    <property type="entry name" value="DUF3253"/>
</dbReference>
<organism evidence="1 2">
    <name type="scientific">Xanthobacter dioxanivorans</name>
    <dbReference type="NCBI Taxonomy" id="2528964"/>
    <lineage>
        <taxon>Bacteria</taxon>
        <taxon>Pseudomonadati</taxon>
        <taxon>Pseudomonadota</taxon>
        <taxon>Alphaproteobacteria</taxon>
        <taxon>Hyphomicrobiales</taxon>
        <taxon>Xanthobacteraceae</taxon>
        <taxon>Xanthobacter</taxon>
    </lineage>
</organism>
<keyword evidence="2" id="KW-1185">Reference proteome</keyword>
<gene>
    <name evidence="1" type="ORF">EZH22_18465</name>
</gene>
<dbReference type="EMBL" id="CP063362">
    <property type="protein sequence ID" value="QRG05103.1"/>
    <property type="molecule type" value="Genomic_DNA"/>
</dbReference>
<sequence length="99" mass="10860">MTNAPQPSPDAEDHLPDEAEAEAVLLRLSAACAPGKSLSPMDAAQALMPKDQWQRALPLVRRVAVRLALDGRLMIYRKGKVVDPADFRGVYRLGPPRDE</sequence>
<dbReference type="Proteomes" id="UP000596427">
    <property type="component" value="Chromosome"/>
</dbReference>
<name>A0A974PKM2_9HYPH</name>
<reference evidence="1 2" key="1">
    <citation type="submission" date="2020-10" db="EMBL/GenBank/DDBJ databases">
        <title>Degradation of 1,4-Dioxane by Xanthobacter sp. YN2, via a Novel Group-2 Soluble Di-Iron Monooxygenase.</title>
        <authorList>
            <person name="Ma F."/>
            <person name="Wang Y."/>
            <person name="Yang J."/>
            <person name="Guo H."/>
            <person name="Su D."/>
            <person name="Yu L."/>
        </authorList>
    </citation>
    <scope>NUCLEOTIDE SEQUENCE [LARGE SCALE GENOMIC DNA]</scope>
    <source>
        <strain evidence="1 2">YN2</strain>
    </source>
</reference>